<dbReference type="PANTHER" id="PTHR20849:SF2">
    <property type="entry name" value="EUKARYOTIC TRANSLATION INITIATION FACTOR 4E-BINDING PROTEIN MEXTLI"/>
    <property type="match status" value="1"/>
</dbReference>
<accession>A0A915NGM4</accession>
<dbReference type="GO" id="GO:0003743">
    <property type="term" value="F:translation initiation factor activity"/>
    <property type="evidence" value="ECO:0007669"/>
    <property type="project" value="TreeGrafter"/>
</dbReference>
<proteinExistence type="predicted"/>
<evidence type="ECO:0000313" key="2">
    <source>
        <dbReference type="WBParaSite" id="scf7180000418501.g2468"/>
    </source>
</evidence>
<dbReference type="GO" id="GO:0005737">
    <property type="term" value="C:cytoplasm"/>
    <property type="evidence" value="ECO:0007669"/>
    <property type="project" value="TreeGrafter"/>
</dbReference>
<keyword evidence="1" id="KW-1185">Reference proteome</keyword>
<reference evidence="2" key="1">
    <citation type="submission" date="2022-11" db="UniProtKB">
        <authorList>
            <consortium name="WormBaseParasite"/>
        </authorList>
    </citation>
    <scope>IDENTIFICATION</scope>
</reference>
<evidence type="ECO:0000313" key="1">
    <source>
        <dbReference type="Proteomes" id="UP000887560"/>
    </source>
</evidence>
<dbReference type="AlphaFoldDB" id="A0A915NGM4"/>
<dbReference type="GO" id="GO:1901190">
    <property type="term" value="P:regulation of formation of translation initiation ternary complex"/>
    <property type="evidence" value="ECO:0007669"/>
    <property type="project" value="TreeGrafter"/>
</dbReference>
<name>A0A915NGM4_9BILA</name>
<dbReference type="PANTHER" id="PTHR20849">
    <property type="entry name" value="EUKARYOTIC TRANSLATION INITIATION FACTOR 4E-BINDING PROTEIN MEXTLI"/>
    <property type="match status" value="1"/>
</dbReference>
<dbReference type="GO" id="GO:0045727">
    <property type="term" value="P:positive regulation of translation"/>
    <property type="evidence" value="ECO:0007669"/>
    <property type="project" value="InterPro"/>
</dbReference>
<dbReference type="WBParaSite" id="scf7180000418501.g2468">
    <property type="protein sequence ID" value="scf7180000418501.g2468"/>
    <property type="gene ID" value="scf7180000418501.g2468"/>
</dbReference>
<dbReference type="GO" id="GO:0034518">
    <property type="term" value="C:RNA cap binding complex"/>
    <property type="evidence" value="ECO:0007669"/>
    <property type="project" value="TreeGrafter"/>
</dbReference>
<dbReference type="Gene3D" id="1.25.40.180">
    <property type="match status" value="1"/>
</dbReference>
<dbReference type="InterPro" id="IPR040160">
    <property type="entry name" value="Mxt"/>
</dbReference>
<dbReference type="GO" id="GO:0008190">
    <property type="term" value="F:eukaryotic initiation factor 4E binding"/>
    <property type="evidence" value="ECO:0007669"/>
    <property type="project" value="InterPro"/>
</dbReference>
<sequence length="290" mass="33050">MNQINENIKKNKFSIILGDQIYEICTELRIKGKELEKTNKDDLDKFFSSIRLASCREDGELGLPCRIKILELLEIRLMGWRNNLSHARYYARKERELEELKNEDLFINTFQSKTNSCTSSTNSISPKFINNNEINNLYSKQNFVKYSNNSASDFQSTIPLFPAQFNIPPPSLPPPSCLIDPTVDNNTGMARPASFFFIPSQTGTFVPIPPVITGFNPTENLGMFSSPPPPFKFIPPNFYKENNSLNNTNRNINVVEYGVSEFELLQPKIKTTPSLFREEIQIRNSDSGKG</sequence>
<organism evidence="1 2">
    <name type="scientific">Meloidogyne floridensis</name>
    <dbReference type="NCBI Taxonomy" id="298350"/>
    <lineage>
        <taxon>Eukaryota</taxon>
        <taxon>Metazoa</taxon>
        <taxon>Ecdysozoa</taxon>
        <taxon>Nematoda</taxon>
        <taxon>Chromadorea</taxon>
        <taxon>Rhabditida</taxon>
        <taxon>Tylenchina</taxon>
        <taxon>Tylenchomorpha</taxon>
        <taxon>Tylenchoidea</taxon>
        <taxon>Meloidogynidae</taxon>
        <taxon>Meloidogyninae</taxon>
        <taxon>Meloidogyne</taxon>
    </lineage>
</organism>
<protein>
    <submittedName>
        <fullName evidence="2">Uncharacterized protein</fullName>
    </submittedName>
</protein>
<dbReference type="Proteomes" id="UP000887560">
    <property type="component" value="Unplaced"/>
</dbReference>